<keyword evidence="2" id="KW-1185">Reference proteome</keyword>
<name>A0A8H5M1Y2_9AGAR</name>
<comment type="caution">
    <text evidence="1">The sequence shown here is derived from an EMBL/GenBank/DDBJ whole genome shotgun (WGS) entry which is preliminary data.</text>
</comment>
<protein>
    <submittedName>
        <fullName evidence="1">Uncharacterized protein</fullName>
    </submittedName>
</protein>
<organism evidence="1 2">
    <name type="scientific">Tricholomella constricta</name>
    <dbReference type="NCBI Taxonomy" id="117010"/>
    <lineage>
        <taxon>Eukaryota</taxon>
        <taxon>Fungi</taxon>
        <taxon>Dikarya</taxon>
        <taxon>Basidiomycota</taxon>
        <taxon>Agaricomycotina</taxon>
        <taxon>Agaricomycetes</taxon>
        <taxon>Agaricomycetidae</taxon>
        <taxon>Agaricales</taxon>
        <taxon>Tricholomatineae</taxon>
        <taxon>Lyophyllaceae</taxon>
        <taxon>Tricholomella</taxon>
    </lineage>
</organism>
<reference evidence="1 2" key="1">
    <citation type="journal article" date="2020" name="ISME J.">
        <title>Uncovering the hidden diversity of litter-decomposition mechanisms in mushroom-forming fungi.</title>
        <authorList>
            <person name="Floudas D."/>
            <person name="Bentzer J."/>
            <person name="Ahren D."/>
            <person name="Johansson T."/>
            <person name="Persson P."/>
            <person name="Tunlid A."/>
        </authorList>
    </citation>
    <scope>NUCLEOTIDE SEQUENCE [LARGE SCALE GENOMIC DNA]</scope>
    <source>
        <strain evidence="1 2">CBS 661.87</strain>
    </source>
</reference>
<dbReference type="EMBL" id="JAACJP010000022">
    <property type="protein sequence ID" value="KAF5377857.1"/>
    <property type="molecule type" value="Genomic_DNA"/>
</dbReference>
<sequence>MSNGCIGTWLKQTVSHSDLRIRGMGQNRRYAYAPNNISSDFSVEEATVVESASDSSESKKRKMVTLTPDNADSVLRTSFDLKTFTKCLSQDVALLEDERAVSKLLDGCVHEEIVAFTSVAERHLTVLGLDFFYELKINDELAKAANDPNSFPNSNLNRDSLQGVRKHFNVSATIDSDENLRTEIINSYMVTDPHVAVFTKFQVPHTRVSYNETSHVFHGSLDYGVGFIKSCDVVSLTRGTLYFSVSKISSGIFEVRSLSEMEDAVPQITVQVLTILALSRLKSFTCALTNGALWRFFTAYAGEDQIRIYISREFATESNSGLIIELLKDMVAQFLMSEMDIAADSMFADFVPCRWVSHDYDGLQQSLPTSNE</sequence>
<evidence type="ECO:0000313" key="2">
    <source>
        <dbReference type="Proteomes" id="UP000565441"/>
    </source>
</evidence>
<proteinExistence type="predicted"/>
<gene>
    <name evidence="1" type="ORF">D9615_006731</name>
</gene>
<evidence type="ECO:0000313" key="1">
    <source>
        <dbReference type="EMBL" id="KAF5377857.1"/>
    </source>
</evidence>
<dbReference type="Proteomes" id="UP000565441">
    <property type="component" value="Unassembled WGS sequence"/>
</dbReference>
<dbReference type="OrthoDB" id="3034219at2759"/>
<dbReference type="AlphaFoldDB" id="A0A8H5M1Y2"/>
<accession>A0A8H5M1Y2</accession>